<protein>
    <submittedName>
        <fullName evidence="1">Uncharacterized protein</fullName>
    </submittedName>
</protein>
<keyword evidence="2" id="KW-1185">Reference proteome</keyword>
<reference evidence="1 2" key="1">
    <citation type="submission" date="2018-03" db="EMBL/GenBank/DDBJ databases">
        <title>Genomic Encyclopedia of Archaeal and Bacterial Type Strains, Phase II (KMG-II): from individual species to whole genera.</title>
        <authorList>
            <person name="Goeker M."/>
        </authorList>
    </citation>
    <scope>NUCLEOTIDE SEQUENCE [LARGE SCALE GENOMIC DNA]</scope>
    <source>
        <strain evidence="1 2">DSM 45348</strain>
    </source>
</reference>
<evidence type="ECO:0000313" key="2">
    <source>
        <dbReference type="Proteomes" id="UP000239209"/>
    </source>
</evidence>
<dbReference type="Proteomes" id="UP000239209">
    <property type="component" value="Unassembled WGS sequence"/>
</dbReference>
<proteinExistence type="predicted"/>
<comment type="caution">
    <text evidence="1">The sequence shown here is derived from an EMBL/GenBank/DDBJ whole genome shotgun (WGS) entry which is preliminary data.</text>
</comment>
<dbReference type="AlphaFoldDB" id="A0A2T0RTU0"/>
<accession>A0A2T0RTU0</accession>
<gene>
    <name evidence="1" type="ORF">CLV70_11344</name>
</gene>
<evidence type="ECO:0000313" key="1">
    <source>
        <dbReference type="EMBL" id="PRY24606.1"/>
    </source>
</evidence>
<dbReference type="EMBL" id="PVZG01000013">
    <property type="protein sequence ID" value="PRY24606.1"/>
    <property type="molecule type" value="Genomic_DNA"/>
</dbReference>
<organism evidence="1 2">
    <name type="scientific">Pseudosporangium ferrugineum</name>
    <dbReference type="NCBI Taxonomy" id="439699"/>
    <lineage>
        <taxon>Bacteria</taxon>
        <taxon>Bacillati</taxon>
        <taxon>Actinomycetota</taxon>
        <taxon>Actinomycetes</taxon>
        <taxon>Micromonosporales</taxon>
        <taxon>Micromonosporaceae</taxon>
        <taxon>Pseudosporangium</taxon>
    </lineage>
</organism>
<sequence length="47" mass="4570">MGPTAGAPARPEAGARVPLPAGMRVLRAPLPVGVRVSLAVLAGGGVR</sequence>
<name>A0A2T0RTU0_9ACTN</name>